<protein>
    <submittedName>
        <fullName evidence="7">Inner membrane protein YohC</fullName>
    </submittedName>
</protein>
<evidence type="ECO:0000256" key="3">
    <source>
        <dbReference type="ARBA" id="ARBA00022989"/>
    </source>
</evidence>
<accession>A0A6I6MK59</accession>
<dbReference type="GO" id="GO:0016020">
    <property type="term" value="C:membrane"/>
    <property type="evidence" value="ECO:0007669"/>
    <property type="project" value="UniProtKB-SubCell"/>
</dbReference>
<feature type="transmembrane region" description="Helical" evidence="5">
    <location>
        <begin position="173"/>
        <end position="197"/>
    </location>
</feature>
<evidence type="ECO:0000256" key="1">
    <source>
        <dbReference type="ARBA" id="ARBA00004141"/>
    </source>
</evidence>
<organism evidence="7 8">
    <name type="scientific">Terricaulis silvestris</name>
    <dbReference type="NCBI Taxonomy" id="2686094"/>
    <lineage>
        <taxon>Bacteria</taxon>
        <taxon>Pseudomonadati</taxon>
        <taxon>Pseudomonadota</taxon>
        <taxon>Alphaproteobacteria</taxon>
        <taxon>Caulobacterales</taxon>
        <taxon>Caulobacteraceae</taxon>
        <taxon>Terricaulis</taxon>
    </lineage>
</organism>
<keyword evidence="4 5" id="KW-0472">Membrane</keyword>
<dbReference type="AlphaFoldDB" id="A0A6I6MK59"/>
<evidence type="ECO:0000259" key="6">
    <source>
        <dbReference type="Pfam" id="PF04893"/>
    </source>
</evidence>
<feature type="transmembrane region" description="Helical" evidence="5">
    <location>
        <begin position="128"/>
        <end position="161"/>
    </location>
</feature>
<dbReference type="InterPro" id="IPR006977">
    <property type="entry name" value="Yip1_dom"/>
</dbReference>
<evidence type="ECO:0000313" key="8">
    <source>
        <dbReference type="Proteomes" id="UP000431269"/>
    </source>
</evidence>
<reference evidence="8" key="1">
    <citation type="submission" date="2019-12" db="EMBL/GenBank/DDBJ databases">
        <title>Complete genome of Terracaulis silvestris 0127_4.</title>
        <authorList>
            <person name="Vieira S."/>
            <person name="Riedel T."/>
            <person name="Sproer C."/>
            <person name="Pascual J."/>
            <person name="Boedeker C."/>
            <person name="Overmann J."/>
        </authorList>
    </citation>
    <scope>NUCLEOTIDE SEQUENCE [LARGE SCALE GENOMIC DNA]</scope>
    <source>
        <strain evidence="8">0127_4</strain>
    </source>
</reference>
<feature type="domain" description="Yip1" evidence="6">
    <location>
        <begin position="21"/>
        <end position="188"/>
    </location>
</feature>
<feature type="transmembrane region" description="Helical" evidence="5">
    <location>
        <begin position="83"/>
        <end position="108"/>
    </location>
</feature>
<evidence type="ECO:0000313" key="7">
    <source>
        <dbReference type="EMBL" id="QGZ94321.1"/>
    </source>
</evidence>
<proteinExistence type="predicted"/>
<sequence>MTIDPQNVGGTTAGLVDRVKNILLTPAAEWNRIDAEPADVQKIYIGYVLPLAALAAICAFIGLSIIGMSVFGTSYKVPIVTGAVMAVMRVIMGLVGVYLLAVITNALAPNFGSQPNMGKAHQLAAYGSTAGFLAGVFAILPALSILGLVGLYSLYLLYVGLPKMMKTPEDKKMVYLIVIIVIAIVVQLVIGAIVGAVQMSMGGVPGMPVVNPY</sequence>
<dbReference type="KEGG" id="tsv:DSM104635_01139"/>
<evidence type="ECO:0000256" key="2">
    <source>
        <dbReference type="ARBA" id="ARBA00022692"/>
    </source>
</evidence>
<dbReference type="Proteomes" id="UP000431269">
    <property type="component" value="Chromosome"/>
</dbReference>
<dbReference type="Pfam" id="PF04893">
    <property type="entry name" value="Yip1"/>
    <property type="match status" value="1"/>
</dbReference>
<evidence type="ECO:0000256" key="5">
    <source>
        <dbReference type="SAM" id="Phobius"/>
    </source>
</evidence>
<keyword evidence="8" id="KW-1185">Reference proteome</keyword>
<comment type="subcellular location">
    <subcellularLocation>
        <location evidence="1">Membrane</location>
        <topology evidence="1">Multi-pass membrane protein</topology>
    </subcellularLocation>
</comment>
<dbReference type="EMBL" id="CP047045">
    <property type="protein sequence ID" value="QGZ94321.1"/>
    <property type="molecule type" value="Genomic_DNA"/>
</dbReference>
<keyword evidence="2 5" id="KW-0812">Transmembrane</keyword>
<gene>
    <name evidence="7" type="primary">yohC_2</name>
    <name evidence="7" type="ORF">DSM104635_01139</name>
</gene>
<evidence type="ECO:0000256" key="4">
    <source>
        <dbReference type="ARBA" id="ARBA00023136"/>
    </source>
</evidence>
<name>A0A6I6MK59_9CAUL</name>
<dbReference type="RefSeq" id="WP_158765270.1">
    <property type="nucleotide sequence ID" value="NZ_CP047045.1"/>
</dbReference>
<feature type="transmembrane region" description="Helical" evidence="5">
    <location>
        <begin position="44"/>
        <end position="71"/>
    </location>
</feature>
<keyword evidence="3 5" id="KW-1133">Transmembrane helix</keyword>